<dbReference type="EMBL" id="MU827359">
    <property type="protein sequence ID" value="KAJ7351686.1"/>
    <property type="molecule type" value="Genomic_DNA"/>
</dbReference>
<dbReference type="Proteomes" id="UP001163046">
    <property type="component" value="Unassembled WGS sequence"/>
</dbReference>
<keyword evidence="3" id="KW-1185">Reference proteome</keyword>
<gene>
    <name evidence="2" type="ORF">OS493_036101</name>
</gene>
<dbReference type="AlphaFoldDB" id="A0A9W9YI59"/>
<feature type="domain" description="EF-hand" evidence="1">
    <location>
        <begin position="507"/>
        <end position="542"/>
    </location>
</feature>
<name>A0A9W9YI59_9CNID</name>
<evidence type="ECO:0000313" key="3">
    <source>
        <dbReference type="Proteomes" id="UP001163046"/>
    </source>
</evidence>
<dbReference type="InterPro" id="IPR052603">
    <property type="entry name" value="EFCB6"/>
</dbReference>
<dbReference type="PANTHER" id="PTHR20875:SF0">
    <property type="entry name" value="GH12158P"/>
    <property type="match status" value="1"/>
</dbReference>
<dbReference type="InterPro" id="IPR011992">
    <property type="entry name" value="EF-hand-dom_pair"/>
</dbReference>
<dbReference type="SUPFAM" id="SSF47473">
    <property type="entry name" value="EF-hand"/>
    <property type="match status" value="4"/>
</dbReference>
<evidence type="ECO:0000313" key="2">
    <source>
        <dbReference type="EMBL" id="KAJ7351686.1"/>
    </source>
</evidence>
<organism evidence="2 3">
    <name type="scientific">Desmophyllum pertusum</name>
    <dbReference type="NCBI Taxonomy" id="174260"/>
    <lineage>
        <taxon>Eukaryota</taxon>
        <taxon>Metazoa</taxon>
        <taxon>Cnidaria</taxon>
        <taxon>Anthozoa</taxon>
        <taxon>Hexacorallia</taxon>
        <taxon>Scleractinia</taxon>
        <taxon>Caryophylliina</taxon>
        <taxon>Caryophylliidae</taxon>
        <taxon>Desmophyllum</taxon>
    </lineage>
</organism>
<reference evidence="2" key="1">
    <citation type="submission" date="2023-01" db="EMBL/GenBank/DDBJ databases">
        <title>Genome assembly of the deep-sea coral Lophelia pertusa.</title>
        <authorList>
            <person name="Herrera S."/>
            <person name="Cordes E."/>
        </authorList>
    </citation>
    <scope>NUCLEOTIDE SEQUENCE</scope>
    <source>
        <strain evidence="2">USNM1676648</strain>
        <tissue evidence="2">Polyp</tissue>
    </source>
</reference>
<dbReference type="SMART" id="SM00054">
    <property type="entry name" value="EFh"/>
    <property type="match status" value="4"/>
</dbReference>
<dbReference type="PANTHER" id="PTHR20875">
    <property type="entry name" value="EF-HAND CALCIUM-BINDING DOMAIN-CONTAINING PROTEIN 6-RELATED"/>
    <property type="match status" value="1"/>
</dbReference>
<dbReference type="PROSITE" id="PS50222">
    <property type="entry name" value="EF_HAND_2"/>
    <property type="match status" value="1"/>
</dbReference>
<sequence>MVSAVANGYENMSFTSPVALKDIEDKIRKIVNARNVRLTEYFKDFDRLRTGFITKSQFDRCLDQLFGIVLSPEDDAKLMQKYGSPDPKRKGMVSYRNFCEVIGAVFDPDLLNQDPSTQQIGPAASGSAVDRRPLSPASLAKCEDLLLRLARFYKYHGINIKTCYADFDKHHIGVVTESQFFRSFPGSPDIVTHEEEVLLAKKYRDSTRPGLCNYYSFHEDVERMQSALAEEEDFTKYIPQPEFIDDFGKRPGTPTLQDIFEKIREAIHKNGIRTTEFFKDHDKLRSGEITENQFICGLTLCCGTQAHLSRDEIQKVVDVYRQPDGRVRYKEFCHIMENAFTVPDLEKKPTAEVYRPPMGALSKAPNILSAGEENRVNEILKDIAETVRKRRLMVYPYFKDFDRSKGYTRGVTKPQFSRMLHFLSITVQPQDLALLCKKFEYPVGGDINYSAFIQSIDSDYTGTATNISDFAQKDKLAASESEAPRPLDLTTVDRQEMIDRIKHYVLVNRLRVEEYFQDFDPLRHGSISRSQFQRCLSIMGQFNLTEEQFEVLAQYYKDPKIPGNVMWTRFLTDTESVFTRRGLEKAPTYKVPAMETFQMSRPGASCEHPTQQDEEFLERIKQRMRRKLIEQRILSKPCFQDFDKHNNGHVTKIQASQCLHTLGLTDEPEEIKILQSIYSDDIGFNYIQFLDDLQPSAKPEMKYLQRLEELKLTNQKHLPDLGDDSMEKIMYKIKCRVMKERMRLSEFFKDYDKLRTGRILKTVFPRAMDLSSLKLTKVEVEQLMYRYTAVGFPDYVQYTALVDEIESIFTLKDLEKAPEIVPLQFRPQLENEYCKLSNEEQQVLELVMHRLADRVRIRRIQIFPLFEDYDRVHNGTVSRFQFHRVLSELDLGSLVSAQEFMVMKKKFDVVLGYKHDFNYIGFCDMVNDFANFEYGKP</sequence>
<dbReference type="GO" id="GO:0005509">
    <property type="term" value="F:calcium ion binding"/>
    <property type="evidence" value="ECO:0007669"/>
    <property type="project" value="InterPro"/>
</dbReference>
<accession>A0A9W9YI59</accession>
<comment type="caution">
    <text evidence="2">The sequence shown here is derived from an EMBL/GenBank/DDBJ whole genome shotgun (WGS) entry which is preliminary data.</text>
</comment>
<dbReference type="Gene3D" id="1.10.238.10">
    <property type="entry name" value="EF-hand"/>
    <property type="match status" value="5"/>
</dbReference>
<protein>
    <recommendedName>
        <fullName evidence="1">EF-hand domain-containing protein</fullName>
    </recommendedName>
</protein>
<dbReference type="InterPro" id="IPR002048">
    <property type="entry name" value="EF_hand_dom"/>
</dbReference>
<dbReference type="OrthoDB" id="272072at2759"/>
<evidence type="ECO:0000259" key="1">
    <source>
        <dbReference type="PROSITE" id="PS50222"/>
    </source>
</evidence>
<proteinExistence type="predicted"/>